<dbReference type="InParanoid" id="A0A6J2Y420"/>
<evidence type="ECO:0000313" key="9">
    <source>
        <dbReference type="RefSeq" id="XP_030757679.1"/>
    </source>
</evidence>
<evidence type="ECO:0000259" key="7">
    <source>
        <dbReference type="PROSITE" id="PS50171"/>
    </source>
</evidence>
<dbReference type="Proteomes" id="UP000504635">
    <property type="component" value="Unplaced"/>
</dbReference>
<gene>
    <name evidence="9" type="primary">LOC115883455</name>
</gene>
<proteinExistence type="predicted"/>
<feature type="domain" description="Matrin-type" evidence="7">
    <location>
        <begin position="17"/>
        <end position="46"/>
    </location>
</feature>
<evidence type="ECO:0000256" key="3">
    <source>
        <dbReference type="ARBA" id="ARBA00022771"/>
    </source>
</evidence>
<evidence type="ECO:0000256" key="1">
    <source>
        <dbReference type="ARBA" id="ARBA00004123"/>
    </source>
</evidence>
<keyword evidence="5" id="KW-0539">Nucleus</keyword>
<evidence type="ECO:0000256" key="6">
    <source>
        <dbReference type="SAM" id="MobiDB-lite"/>
    </source>
</evidence>
<feature type="region of interest" description="Disordered" evidence="6">
    <location>
        <begin position="34"/>
        <end position="53"/>
    </location>
</feature>
<keyword evidence="8" id="KW-1185">Reference proteome</keyword>
<dbReference type="InterPro" id="IPR000690">
    <property type="entry name" value="Matrin/U1-C_Znf_C2H2"/>
</dbReference>
<keyword evidence="2" id="KW-0479">Metal-binding</keyword>
<dbReference type="Pfam" id="PF12874">
    <property type="entry name" value="zf-met"/>
    <property type="match status" value="1"/>
</dbReference>
<evidence type="ECO:0000256" key="4">
    <source>
        <dbReference type="ARBA" id="ARBA00022833"/>
    </source>
</evidence>
<organism evidence="8 9">
    <name type="scientific">Sitophilus oryzae</name>
    <name type="common">Rice weevil</name>
    <name type="synonym">Curculio oryzae</name>
    <dbReference type="NCBI Taxonomy" id="7048"/>
    <lineage>
        <taxon>Eukaryota</taxon>
        <taxon>Metazoa</taxon>
        <taxon>Ecdysozoa</taxon>
        <taxon>Arthropoda</taxon>
        <taxon>Hexapoda</taxon>
        <taxon>Insecta</taxon>
        <taxon>Pterygota</taxon>
        <taxon>Neoptera</taxon>
        <taxon>Endopterygota</taxon>
        <taxon>Coleoptera</taxon>
        <taxon>Polyphaga</taxon>
        <taxon>Cucujiformia</taxon>
        <taxon>Curculionidae</taxon>
        <taxon>Dryophthorinae</taxon>
        <taxon>Sitophilus</taxon>
    </lineage>
</organism>
<keyword evidence="4" id="KW-0862">Zinc</keyword>
<dbReference type="GO" id="GO:0003676">
    <property type="term" value="F:nucleic acid binding"/>
    <property type="evidence" value="ECO:0007669"/>
    <property type="project" value="InterPro"/>
</dbReference>
<evidence type="ECO:0000256" key="2">
    <source>
        <dbReference type="ARBA" id="ARBA00022723"/>
    </source>
</evidence>
<accession>A0A6J2Y420</accession>
<dbReference type="InterPro" id="IPR013087">
    <property type="entry name" value="Znf_C2H2_type"/>
</dbReference>
<dbReference type="Gene3D" id="3.30.160.60">
    <property type="entry name" value="Classic Zinc Finger"/>
    <property type="match status" value="1"/>
</dbReference>
<protein>
    <submittedName>
        <fullName evidence="9">Uncharacterized protein LOC115883455</fullName>
    </submittedName>
</protein>
<dbReference type="GeneID" id="115883455"/>
<dbReference type="RefSeq" id="XP_030757679.1">
    <property type="nucleotide sequence ID" value="XM_030901819.1"/>
</dbReference>
<reference evidence="9" key="1">
    <citation type="submission" date="2025-08" db="UniProtKB">
        <authorList>
            <consortium name="RefSeq"/>
        </authorList>
    </citation>
    <scope>IDENTIFICATION</scope>
    <source>
        <tissue evidence="9">Gonads</tissue>
    </source>
</reference>
<feature type="compositionally biased region" description="Basic residues" evidence="6">
    <location>
        <begin position="37"/>
        <end position="48"/>
    </location>
</feature>
<evidence type="ECO:0000256" key="5">
    <source>
        <dbReference type="ARBA" id="ARBA00023242"/>
    </source>
</evidence>
<evidence type="ECO:0000313" key="8">
    <source>
        <dbReference type="Proteomes" id="UP000504635"/>
    </source>
</evidence>
<name>A0A6J2Y420_SITOR</name>
<dbReference type="SMART" id="SM00451">
    <property type="entry name" value="ZnF_U1"/>
    <property type="match status" value="2"/>
</dbReference>
<dbReference type="AlphaFoldDB" id="A0A6J2Y420"/>
<sequence length="109" mass="13139">MNFKTYILKQLSDELNYYCDLCNILINTHDKENHLNGNKHKYKLRKKEPKSNDRGAEVRCTTCDRKYTNDEFYKIHMRTKTHRRNCRKKEIEFNVGRKKYGDFSNGVKG</sequence>
<dbReference type="KEGG" id="soy:115883455"/>
<dbReference type="PROSITE" id="PS50171">
    <property type="entry name" value="ZF_MATRIN"/>
    <property type="match status" value="1"/>
</dbReference>
<dbReference type="InterPro" id="IPR003604">
    <property type="entry name" value="Matrin/U1-like-C_Znf_C2H2"/>
</dbReference>
<keyword evidence="3" id="KW-0863">Zinc-finger</keyword>
<dbReference type="GO" id="GO:0005634">
    <property type="term" value="C:nucleus"/>
    <property type="evidence" value="ECO:0007669"/>
    <property type="project" value="UniProtKB-SubCell"/>
</dbReference>
<dbReference type="GO" id="GO:0008270">
    <property type="term" value="F:zinc ion binding"/>
    <property type="evidence" value="ECO:0007669"/>
    <property type="project" value="UniProtKB-KW"/>
</dbReference>
<dbReference type="PROSITE" id="PS00028">
    <property type="entry name" value="ZINC_FINGER_C2H2_1"/>
    <property type="match status" value="1"/>
</dbReference>
<dbReference type="InterPro" id="IPR036236">
    <property type="entry name" value="Znf_C2H2_sf"/>
</dbReference>
<comment type="subcellular location">
    <subcellularLocation>
        <location evidence="1">Nucleus</location>
    </subcellularLocation>
</comment>
<dbReference type="SUPFAM" id="SSF57667">
    <property type="entry name" value="beta-beta-alpha zinc fingers"/>
    <property type="match status" value="2"/>
</dbReference>